<evidence type="ECO:0000313" key="2">
    <source>
        <dbReference type="Proteomes" id="UP000799755"/>
    </source>
</evidence>
<accession>A0ACB6R955</accession>
<reference evidence="1" key="1">
    <citation type="journal article" date="2020" name="Stud. Mycol.">
        <title>101 Dothideomycetes genomes: a test case for predicting lifestyles and emergence of pathogens.</title>
        <authorList>
            <person name="Haridas S."/>
            <person name="Albert R."/>
            <person name="Binder M."/>
            <person name="Bloem J."/>
            <person name="Labutti K."/>
            <person name="Salamov A."/>
            <person name="Andreopoulos B."/>
            <person name="Baker S."/>
            <person name="Barry K."/>
            <person name="Bills G."/>
            <person name="Bluhm B."/>
            <person name="Cannon C."/>
            <person name="Castanera R."/>
            <person name="Culley D."/>
            <person name="Daum C."/>
            <person name="Ezra D."/>
            <person name="Gonzalez J."/>
            <person name="Henrissat B."/>
            <person name="Kuo A."/>
            <person name="Liang C."/>
            <person name="Lipzen A."/>
            <person name="Lutzoni F."/>
            <person name="Magnuson J."/>
            <person name="Mondo S."/>
            <person name="Nolan M."/>
            <person name="Ohm R."/>
            <person name="Pangilinan J."/>
            <person name="Park H.-J."/>
            <person name="Ramirez L."/>
            <person name="Alfaro M."/>
            <person name="Sun H."/>
            <person name="Tritt A."/>
            <person name="Yoshinaga Y."/>
            <person name="Zwiers L.-H."/>
            <person name="Turgeon B."/>
            <person name="Goodwin S."/>
            <person name="Spatafora J."/>
            <person name="Crous P."/>
            <person name="Grigoriev I."/>
        </authorList>
    </citation>
    <scope>NUCLEOTIDE SEQUENCE</scope>
    <source>
        <strain evidence="1">ATCC 200398</strain>
    </source>
</reference>
<dbReference type="EMBL" id="MU003495">
    <property type="protein sequence ID" value="KAF2475711.1"/>
    <property type="molecule type" value="Genomic_DNA"/>
</dbReference>
<dbReference type="Proteomes" id="UP000799755">
    <property type="component" value="Unassembled WGS sequence"/>
</dbReference>
<comment type="caution">
    <text evidence="1">The sequence shown here is derived from an EMBL/GenBank/DDBJ whole genome shotgun (WGS) entry which is preliminary data.</text>
</comment>
<gene>
    <name evidence="1" type="ORF">BDR25DRAFT_88031</name>
</gene>
<protein>
    <submittedName>
        <fullName evidence="1">Uncharacterized protein</fullName>
    </submittedName>
</protein>
<evidence type="ECO:0000313" key="1">
    <source>
        <dbReference type="EMBL" id="KAF2475711.1"/>
    </source>
</evidence>
<proteinExistence type="predicted"/>
<name>A0ACB6R955_9PLEO</name>
<keyword evidence="2" id="KW-1185">Reference proteome</keyword>
<organism evidence="1 2">
    <name type="scientific">Lindgomyces ingoldianus</name>
    <dbReference type="NCBI Taxonomy" id="673940"/>
    <lineage>
        <taxon>Eukaryota</taxon>
        <taxon>Fungi</taxon>
        <taxon>Dikarya</taxon>
        <taxon>Ascomycota</taxon>
        <taxon>Pezizomycotina</taxon>
        <taxon>Dothideomycetes</taxon>
        <taxon>Pleosporomycetidae</taxon>
        <taxon>Pleosporales</taxon>
        <taxon>Lindgomycetaceae</taxon>
        <taxon>Lindgomyces</taxon>
    </lineage>
</organism>
<sequence length="598" mass="63609">MARSTQRYEAPQTFTESPDPAIEPQEPTVKSSMPASPTRSDGSSESEGRPVREKLKETRIDAQNSSDLPSSSDLPMSDAPNGTYHASTQAGDQSTSGSESDRGRLRRKRSFEDFTVDHGAEKQPEKHERHARKKSRDVTSPPAETPEVVERSANELVAPINENEGDETMISIDRPAVDHDSTSNRPVTPEGRKPDMDEAAIVSPKNKRTRDALDRDVGSGLAADSLKESESSVKAEEERNPKRQRDKSEPQPLAEVKEDTPNIPATGSCSKVSAPSPSPFAALSPTKPASSGSRKTVDDAPQTSDENFKKSGFGNFAGASSSPFGALGGSGSNSPFAPAGAKLTSFASPSSSSGVSEGGFGALANSSSKSVFGGSLATPATGNKSVFGGTLGNGTGIGFSSQSAFANLRGSKTLASFATPGVKGITGLKAKHERVFGASPQDEEEDDEDGENDEDSASDKEASEQDPRFHQQEVETGEEGENTAWSGRAKLYSMVVQGTSKQWQERGVGPFKLNVSKDAPKKARFVLRADGTHRLLLNAAVTKTLKFGTPEGLKPADGKVYFNIPTVDGGIEMHTLKMKNEKAVELYDAVKHVQQHEL</sequence>